<dbReference type="Proteomes" id="UP000503462">
    <property type="component" value="Chromosome 3"/>
</dbReference>
<dbReference type="GO" id="GO:0044550">
    <property type="term" value="P:secondary metabolite biosynthetic process"/>
    <property type="evidence" value="ECO:0007669"/>
    <property type="project" value="TreeGrafter"/>
</dbReference>
<dbReference type="Pfam" id="PF05199">
    <property type="entry name" value="GMC_oxred_C"/>
    <property type="match status" value="1"/>
</dbReference>
<dbReference type="GO" id="GO:0016614">
    <property type="term" value="F:oxidoreductase activity, acting on CH-OH group of donors"/>
    <property type="evidence" value="ECO:0007669"/>
    <property type="project" value="InterPro"/>
</dbReference>
<dbReference type="InterPro" id="IPR012132">
    <property type="entry name" value="GMC_OxRdtase"/>
</dbReference>
<dbReference type="EMBL" id="CP051141">
    <property type="protein sequence ID" value="QIW99859.1"/>
    <property type="molecule type" value="Genomic_DNA"/>
</dbReference>
<keyword evidence="2" id="KW-0325">Glycoprotein</keyword>
<reference evidence="7 8" key="1">
    <citation type="journal article" date="2016" name="Sci. Rep.">
        <title>Peltaster fructicola genome reveals evolution from an invasive phytopathogen to an ectophytic parasite.</title>
        <authorList>
            <person name="Xu C."/>
            <person name="Chen H."/>
            <person name="Gleason M.L."/>
            <person name="Xu J.R."/>
            <person name="Liu H."/>
            <person name="Zhang R."/>
            <person name="Sun G."/>
        </authorList>
    </citation>
    <scope>NUCLEOTIDE SEQUENCE [LARGE SCALE GENOMIC DNA]</scope>
    <source>
        <strain evidence="7 8">LNHT1506</strain>
    </source>
</reference>
<feature type="signal peptide" evidence="5">
    <location>
        <begin position="1"/>
        <end position="17"/>
    </location>
</feature>
<protein>
    <recommendedName>
        <fullName evidence="6">Glucose-methanol-choline oxidoreductase N-terminal domain-containing protein</fullName>
    </recommendedName>
</protein>
<feature type="binding site" evidence="4">
    <location>
        <position position="279"/>
    </location>
    <ligand>
        <name>FAD</name>
        <dbReference type="ChEBI" id="CHEBI:57692"/>
    </ligand>
</feature>
<evidence type="ECO:0000256" key="2">
    <source>
        <dbReference type="ARBA" id="ARBA00023180"/>
    </source>
</evidence>
<proteinExistence type="inferred from homology"/>
<keyword evidence="5" id="KW-0732">Signal</keyword>
<comment type="similarity">
    <text evidence="1">Belongs to the GMC oxidoreductase family.</text>
</comment>
<dbReference type="OrthoDB" id="269227at2759"/>
<feature type="chain" id="PRO_5026206126" description="Glucose-methanol-choline oxidoreductase N-terminal domain-containing protein" evidence="5">
    <location>
        <begin position="18"/>
        <end position="611"/>
    </location>
</feature>
<feature type="active site" description="Proton acceptor" evidence="3">
    <location>
        <position position="585"/>
    </location>
</feature>
<dbReference type="SUPFAM" id="SSF54373">
    <property type="entry name" value="FAD-linked reductases, C-terminal domain"/>
    <property type="match status" value="1"/>
</dbReference>
<dbReference type="InterPro" id="IPR000172">
    <property type="entry name" value="GMC_OxRdtase_N"/>
</dbReference>
<dbReference type="SUPFAM" id="SSF51905">
    <property type="entry name" value="FAD/NAD(P)-binding domain"/>
    <property type="match status" value="1"/>
</dbReference>
<feature type="active site" description="Proton donor" evidence="3">
    <location>
        <position position="541"/>
    </location>
</feature>
<dbReference type="PROSITE" id="PS00624">
    <property type="entry name" value="GMC_OXRED_2"/>
    <property type="match status" value="1"/>
</dbReference>
<accession>A0A6H0XZM3</accession>
<comment type="cofactor">
    <cofactor evidence="4">
        <name>FAD</name>
        <dbReference type="ChEBI" id="CHEBI:57692"/>
    </cofactor>
</comment>
<dbReference type="PANTHER" id="PTHR11552:SF138">
    <property type="entry name" value="DEHYDROGENASE PKFF-RELATED"/>
    <property type="match status" value="1"/>
</dbReference>
<keyword evidence="8" id="KW-1185">Reference proteome</keyword>
<organism evidence="7 8">
    <name type="scientific">Peltaster fructicola</name>
    <dbReference type="NCBI Taxonomy" id="286661"/>
    <lineage>
        <taxon>Eukaryota</taxon>
        <taxon>Fungi</taxon>
        <taxon>Dikarya</taxon>
        <taxon>Ascomycota</taxon>
        <taxon>Pezizomycotina</taxon>
        <taxon>Dothideomycetes</taxon>
        <taxon>Dothideomycetes incertae sedis</taxon>
        <taxon>Peltaster</taxon>
    </lineage>
</organism>
<dbReference type="InterPro" id="IPR036188">
    <property type="entry name" value="FAD/NAD-bd_sf"/>
</dbReference>
<name>A0A6H0XZM3_9PEZI</name>
<dbReference type="AlphaFoldDB" id="A0A6H0XZM3"/>
<feature type="domain" description="Glucose-methanol-choline oxidoreductase N-terminal" evidence="6">
    <location>
        <begin position="315"/>
        <end position="329"/>
    </location>
</feature>
<evidence type="ECO:0000313" key="8">
    <source>
        <dbReference type="Proteomes" id="UP000503462"/>
    </source>
</evidence>
<dbReference type="GO" id="GO:0050660">
    <property type="term" value="F:flavin adenine dinucleotide binding"/>
    <property type="evidence" value="ECO:0007669"/>
    <property type="project" value="InterPro"/>
</dbReference>
<keyword evidence="4" id="KW-0274">FAD</keyword>
<keyword evidence="4" id="KW-0285">Flavoprotein</keyword>
<evidence type="ECO:0000259" key="6">
    <source>
        <dbReference type="PROSITE" id="PS00624"/>
    </source>
</evidence>
<evidence type="ECO:0000256" key="4">
    <source>
        <dbReference type="PIRSR" id="PIRSR000137-2"/>
    </source>
</evidence>
<gene>
    <name evidence="7" type="ORF">AMS68_005377</name>
</gene>
<evidence type="ECO:0000256" key="1">
    <source>
        <dbReference type="ARBA" id="ARBA00010790"/>
    </source>
</evidence>
<dbReference type="Pfam" id="PF00732">
    <property type="entry name" value="GMC_oxred_N"/>
    <property type="match status" value="1"/>
</dbReference>
<dbReference type="InterPro" id="IPR007867">
    <property type="entry name" value="GMC_OxRtase_C"/>
</dbReference>
<dbReference type="PANTHER" id="PTHR11552">
    <property type="entry name" value="GLUCOSE-METHANOL-CHOLINE GMC OXIDOREDUCTASE"/>
    <property type="match status" value="1"/>
</dbReference>
<evidence type="ECO:0000256" key="3">
    <source>
        <dbReference type="PIRSR" id="PIRSR000137-1"/>
    </source>
</evidence>
<dbReference type="Gene3D" id="3.30.560.10">
    <property type="entry name" value="Glucose Oxidase, domain 3"/>
    <property type="match status" value="1"/>
</dbReference>
<evidence type="ECO:0000256" key="5">
    <source>
        <dbReference type="SAM" id="SignalP"/>
    </source>
</evidence>
<evidence type="ECO:0000313" key="7">
    <source>
        <dbReference type="EMBL" id="QIW99859.1"/>
    </source>
</evidence>
<dbReference type="PIRSF" id="PIRSF000137">
    <property type="entry name" value="Alcohol_oxidase"/>
    <property type="match status" value="1"/>
</dbReference>
<dbReference type="Gene3D" id="3.50.50.60">
    <property type="entry name" value="FAD/NAD(P)-binding domain"/>
    <property type="match status" value="1"/>
</dbReference>
<sequence>MHSPLLTAVSLAVLAEASVLSQYSAHGRLTGSSFAISGTDATYDYVIVGGGLAGSVVATRLVQQTNATVAVVEAGSFYELSNSNRSQIPYWSYQGVGPDLTDVQPLVDWGLFTEPQVNGKRIHYAQGRNLGGSSGRNQMMYHRPTIGSYQAWADHVGDDSYTWDSMKKYLQRSMHFSRNEAKRPYNETPIVTPGTYSNGGPLQVSYPGWVWPISQYALRAFASIGMGLLNNFADGVLNGYGWWQWTINPHTGLRSSSESTFLEQAFQKETLTTYINSHVNNILFLNGTAVGVNVTNYGQRPFTLTARKEVIISAGAYHSPQLLMVSGIGPRATLEKYNISIVSDLPGVGQNMWDSCNVGGPIYEVSLPGYTAWQEPDMMHQAVQSLLTNGSGPLSGTAIDIGAWEKIPSREAFTADAIKALATFPADWPEVEYSFSTSSKTLESSSAKTQYASIGCVLVAALSRGNMTISSASNFDPPVISPNWLMNDTDQQVAVQAYKRARQAWQAVPVRVGEEVFPGTNVTTDAQLLSAIMGNITPIHHASASCAMGRAGDPQAVVDSRARVFGVQNLRVIDSSSLPFTPPGHTQGVTYAHAEKLVDDVLQDYWRECKQ</sequence>